<feature type="transmembrane region" description="Helical" evidence="5">
    <location>
        <begin position="239"/>
        <end position="261"/>
    </location>
</feature>
<sequence length="287" mass="31812">MLSSRDSATEDNDFELYRYTPSLPAAIHAVVVFAILTVIHTVRLRQARATYFIPFTIGGLFQTIGYAGRIWGHYDKESVGGFVTQAVLILVAPALYAASIYMILGRLIRTLDAQHLFFIPVNWVTKVFVAGDILSFTLQASGGALASGGTVDLYHLSEKIIVAGLFVQIGIFGLFVVSATLFHLRIRKNPTAIASHGDIPWKRHLNVLYLTSGLILLRSIFRVVEYLQGNDGYLISHEVFLYVFDALLMAAVMVIFLICYVDDLISVRKDKEASVDSNGHIMGELRP</sequence>
<feature type="transmembrane region" description="Helical" evidence="5">
    <location>
        <begin position="20"/>
        <end position="39"/>
    </location>
</feature>
<dbReference type="PANTHER" id="PTHR31465">
    <property type="entry name" value="PROTEIN RTA1-RELATED"/>
    <property type="match status" value="1"/>
</dbReference>
<dbReference type="PANTHER" id="PTHR31465:SF1">
    <property type="entry name" value="PROTEIN RTA1-RELATED"/>
    <property type="match status" value="1"/>
</dbReference>
<evidence type="ECO:0000256" key="3">
    <source>
        <dbReference type="ARBA" id="ARBA00022989"/>
    </source>
</evidence>
<dbReference type="AlphaFoldDB" id="A0A9W8WMI1"/>
<evidence type="ECO:0000256" key="5">
    <source>
        <dbReference type="SAM" id="Phobius"/>
    </source>
</evidence>
<protein>
    <recommendedName>
        <fullName evidence="8">RTA1-domain-containing protein</fullName>
    </recommendedName>
</protein>
<accession>A0A9W8WMI1</accession>
<keyword evidence="4 5" id="KW-0472">Membrane</keyword>
<evidence type="ECO:0000256" key="2">
    <source>
        <dbReference type="ARBA" id="ARBA00022692"/>
    </source>
</evidence>
<keyword evidence="3 5" id="KW-1133">Transmembrane helix</keyword>
<reference evidence="6" key="1">
    <citation type="submission" date="2022-10" db="EMBL/GenBank/DDBJ databases">
        <title>Tapping the CABI collections for fungal endophytes: first genome assemblies for Collariella, Neodidymelliopsis, Ascochyta clinopodiicola, Didymella pomorum, Didymosphaeria variabile, Neocosmospora piperis and Neocucurbitaria cava.</title>
        <authorList>
            <person name="Hill R."/>
        </authorList>
    </citation>
    <scope>NUCLEOTIDE SEQUENCE</scope>
    <source>
        <strain evidence="6">IMI 366586</strain>
    </source>
</reference>
<dbReference type="Proteomes" id="UP001140502">
    <property type="component" value="Unassembled WGS sequence"/>
</dbReference>
<feature type="transmembrane region" description="Helical" evidence="5">
    <location>
        <begin position="160"/>
        <end position="184"/>
    </location>
</feature>
<feature type="transmembrane region" description="Helical" evidence="5">
    <location>
        <begin position="116"/>
        <end position="140"/>
    </location>
</feature>
<gene>
    <name evidence="6" type="ORF">N0V84_000680</name>
</gene>
<evidence type="ECO:0000256" key="1">
    <source>
        <dbReference type="ARBA" id="ARBA00004141"/>
    </source>
</evidence>
<dbReference type="InterPro" id="IPR007568">
    <property type="entry name" value="RTA1"/>
</dbReference>
<name>A0A9W8WMI1_9HYPO</name>
<comment type="caution">
    <text evidence="6">The sequence shown here is derived from an EMBL/GenBank/DDBJ whole genome shotgun (WGS) entry which is preliminary data.</text>
</comment>
<organism evidence="6 7">
    <name type="scientific">Fusarium piperis</name>
    <dbReference type="NCBI Taxonomy" id="1435070"/>
    <lineage>
        <taxon>Eukaryota</taxon>
        <taxon>Fungi</taxon>
        <taxon>Dikarya</taxon>
        <taxon>Ascomycota</taxon>
        <taxon>Pezizomycotina</taxon>
        <taxon>Sordariomycetes</taxon>
        <taxon>Hypocreomycetidae</taxon>
        <taxon>Hypocreales</taxon>
        <taxon>Nectriaceae</taxon>
        <taxon>Fusarium</taxon>
        <taxon>Fusarium solani species complex</taxon>
    </lineage>
</organism>
<dbReference type="EMBL" id="JAPEUR010000006">
    <property type="protein sequence ID" value="KAJ4328892.1"/>
    <property type="molecule type" value="Genomic_DNA"/>
</dbReference>
<keyword evidence="2 5" id="KW-0812">Transmembrane</keyword>
<feature type="transmembrane region" description="Helical" evidence="5">
    <location>
        <begin position="83"/>
        <end position="104"/>
    </location>
</feature>
<keyword evidence="7" id="KW-1185">Reference proteome</keyword>
<comment type="subcellular location">
    <subcellularLocation>
        <location evidence="1">Membrane</location>
        <topology evidence="1">Multi-pass membrane protein</topology>
    </subcellularLocation>
</comment>
<feature type="transmembrane region" description="Helical" evidence="5">
    <location>
        <begin position="205"/>
        <end position="224"/>
    </location>
</feature>
<dbReference type="Pfam" id="PF04479">
    <property type="entry name" value="RTA1"/>
    <property type="match status" value="1"/>
</dbReference>
<evidence type="ECO:0008006" key="8">
    <source>
        <dbReference type="Google" id="ProtNLM"/>
    </source>
</evidence>
<evidence type="ECO:0000313" key="7">
    <source>
        <dbReference type="Proteomes" id="UP001140502"/>
    </source>
</evidence>
<dbReference type="GO" id="GO:0016020">
    <property type="term" value="C:membrane"/>
    <property type="evidence" value="ECO:0007669"/>
    <property type="project" value="UniProtKB-SubCell"/>
</dbReference>
<dbReference type="OrthoDB" id="3358017at2759"/>
<evidence type="ECO:0000256" key="4">
    <source>
        <dbReference type="ARBA" id="ARBA00023136"/>
    </source>
</evidence>
<feature type="transmembrane region" description="Helical" evidence="5">
    <location>
        <begin position="51"/>
        <end position="71"/>
    </location>
</feature>
<evidence type="ECO:0000313" key="6">
    <source>
        <dbReference type="EMBL" id="KAJ4328892.1"/>
    </source>
</evidence>
<proteinExistence type="predicted"/>